<accession>A0A2J6SS49</accession>
<keyword evidence="1" id="KW-0732">Signal</keyword>
<dbReference type="InParanoid" id="A0A2J6SS49"/>
<dbReference type="GeneID" id="36578684"/>
<dbReference type="RefSeq" id="XP_024730474.1">
    <property type="nucleotide sequence ID" value="XM_024870602.1"/>
</dbReference>
<organism evidence="2 3">
    <name type="scientific">Hyaloscypha bicolor E</name>
    <dbReference type="NCBI Taxonomy" id="1095630"/>
    <lineage>
        <taxon>Eukaryota</taxon>
        <taxon>Fungi</taxon>
        <taxon>Dikarya</taxon>
        <taxon>Ascomycota</taxon>
        <taxon>Pezizomycotina</taxon>
        <taxon>Leotiomycetes</taxon>
        <taxon>Helotiales</taxon>
        <taxon>Hyaloscyphaceae</taxon>
        <taxon>Hyaloscypha</taxon>
        <taxon>Hyaloscypha bicolor</taxon>
    </lineage>
</organism>
<evidence type="ECO:0008006" key="4">
    <source>
        <dbReference type="Google" id="ProtNLM"/>
    </source>
</evidence>
<evidence type="ECO:0000256" key="1">
    <source>
        <dbReference type="SAM" id="SignalP"/>
    </source>
</evidence>
<reference evidence="2 3" key="1">
    <citation type="submission" date="2016-04" db="EMBL/GenBank/DDBJ databases">
        <title>A degradative enzymes factory behind the ericoid mycorrhizal symbiosis.</title>
        <authorList>
            <consortium name="DOE Joint Genome Institute"/>
            <person name="Martino E."/>
            <person name="Morin E."/>
            <person name="Grelet G."/>
            <person name="Kuo A."/>
            <person name="Kohler A."/>
            <person name="Daghino S."/>
            <person name="Barry K."/>
            <person name="Choi C."/>
            <person name="Cichocki N."/>
            <person name="Clum A."/>
            <person name="Copeland A."/>
            <person name="Hainaut M."/>
            <person name="Haridas S."/>
            <person name="Labutti K."/>
            <person name="Lindquist E."/>
            <person name="Lipzen A."/>
            <person name="Khouja H.-R."/>
            <person name="Murat C."/>
            <person name="Ohm R."/>
            <person name="Olson A."/>
            <person name="Spatafora J."/>
            <person name="Veneault-Fourrey C."/>
            <person name="Henrissat B."/>
            <person name="Grigoriev I."/>
            <person name="Martin F."/>
            <person name="Perotto S."/>
        </authorList>
    </citation>
    <scope>NUCLEOTIDE SEQUENCE [LARGE SCALE GENOMIC DNA]</scope>
    <source>
        <strain evidence="2 3">E</strain>
    </source>
</reference>
<keyword evidence="3" id="KW-1185">Reference proteome</keyword>
<dbReference type="Proteomes" id="UP000235371">
    <property type="component" value="Unassembled WGS sequence"/>
</dbReference>
<evidence type="ECO:0000313" key="3">
    <source>
        <dbReference type="Proteomes" id="UP000235371"/>
    </source>
</evidence>
<feature type="signal peptide" evidence="1">
    <location>
        <begin position="1"/>
        <end position="21"/>
    </location>
</feature>
<dbReference type="AlphaFoldDB" id="A0A2J6SS49"/>
<evidence type="ECO:0000313" key="2">
    <source>
        <dbReference type="EMBL" id="PMD53570.1"/>
    </source>
</evidence>
<gene>
    <name evidence="2" type="ORF">K444DRAFT_150117</name>
</gene>
<proteinExistence type="predicted"/>
<name>A0A2J6SS49_9HELO</name>
<sequence length="70" mass="7901">MGIDSFGSLLLLLIHLETTLSLVTLAPAPTRSTNRHHGLKINRLPEEWFPCILFRSTVFGHLFLILDFVA</sequence>
<feature type="chain" id="PRO_5014337186" description="Secreted protein" evidence="1">
    <location>
        <begin position="22"/>
        <end position="70"/>
    </location>
</feature>
<protein>
    <recommendedName>
        <fullName evidence="4">Secreted protein</fullName>
    </recommendedName>
</protein>
<dbReference type="EMBL" id="KZ613872">
    <property type="protein sequence ID" value="PMD53570.1"/>
    <property type="molecule type" value="Genomic_DNA"/>
</dbReference>